<dbReference type="SUPFAM" id="SSF81524">
    <property type="entry name" value="14 kDa protein of cytochrome bc1 complex (Ubiquinol-cytochrome c reductase)"/>
    <property type="match status" value="1"/>
</dbReference>
<keyword evidence="5" id="KW-0999">Mitochondrion inner membrane</keyword>
<comment type="caution">
    <text evidence="11">The sequence shown here is derived from an EMBL/GenBank/DDBJ whole genome shotgun (WGS) entry which is preliminary data.</text>
</comment>
<comment type="similarity">
    <text evidence="2">Belongs to the UQCRB/QCR7 family.</text>
</comment>
<accession>A0AAE1IM69</accession>
<keyword evidence="7" id="KW-0496">Mitochondrion</keyword>
<dbReference type="RefSeq" id="XP_062759999.1">
    <property type="nucleotide sequence ID" value="XM_062894919.1"/>
</dbReference>
<dbReference type="AlphaFoldDB" id="A0AAE1IM69"/>
<dbReference type="PANTHER" id="PTHR12022:SF0">
    <property type="entry name" value="CYTOCHROME B-C1 COMPLEX SUBUNIT 7"/>
    <property type="match status" value="1"/>
</dbReference>
<dbReference type="Proteomes" id="UP001273209">
    <property type="component" value="Unassembled WGS sequence"/>
</dbReference>
<evidence type="ECO:0000256" key="1">
    <source>
        <dbReference type="ARBA" id="ARBA00004443"/>
    </source>
</evidence>
<dbReference type="FunFam" id="1.10.1090.10:FF:000001">
    <property type="entry name" value="Cytochrome b-c1 complex subunit 7"/>
    <property type="match status" value="1"/>
</dbReference>
<evidence type="ECO:0000256" key="10">
    <source>
        <dbReference type="SAM" id="MobiDB-lite"/>
    </source>
</evidence>
<keyword evidence="12" id="KW-1185">Reference proteome</keyword>
<dbReference type="EMBL" id="JAWRVG010000002">
    <property type="protein sequence ID" value="KAK4084295.1"/>
    <property type="molecule type" value="Genomic_DNA"/>
</dbReference>
<keyword evidence="4" id="KW-0679">Respiratory chain</keyword>
<organism evidence="11 12">
    <name type="scientific">Trichoderma aggressivum f. europaeum</name>
    <dbReference type="NCBI Taxonomy" id="173218"/>
    <lineage>
        <taxon>Eukaryota</taxon>
        <taxon>Fungi</taxon>
        <taxon>Dikarya</taxon>
        <taxon>Ascomycota</taxon>
        <taxon>Pezizomycotina</taxon>
        <taxon>Sordariomycetes</taxon>
        <taxon>Hypocreomycetidae</taxon>
        <taxon>Hypocreales</taxon>
        <taxon>Hypocreaceae</taxon>
        <taxon>Trichoderma</taxon>
    </lineage>
</organism>
<dbReference type="InterPro" id="IPR036544">
    <property type="entry name" value="QCR7_sf"/>
</dbReference>
<evidence type="ECO:0000256" key="8">
    <source>
        <dbReference type="ARBA" id="ARBA00023136"/>
    </source>
</evidence>
<comment type="subcellular location">
    <subcellularLocation>
        <location evidence="1">Mitochondrion inner membrane</location>
        <topology evidence="1">Peripheral membrane protein</topology>
        <orientation evidence="1">Matrix side</orientation>
    </subcellularLocation>
</comment>
<keyword evidence="6" id="KW-0249">Electron transport</keyword>
<dbReference type="GO" id="GO:0005743">
    <property type="term" value="C:mitochondrial inner membrane"/>
    <property type="evidence" value="ECO:0007669"/>
    <property type="project" value="UniProtKB-SubCell"/>
</dbReference>
<evidence type="ECO:0000256" key="7">
    <source>
        <dbReference type="ARBA" id="ARBA00023128"/>
    </source>
</evidence>
<dbReference type="PANTHER" id="PTHR12022">
    <property type="entry name" value="UBIQUINOL-CYTOCHROME C REDUCTASE COMPLEX 14 KD PROTEIN"/>
    <property type="match status" value="1"/>
</dbReference>
<evidence type="ECO:0000256" key="3">
    <source>
        <dbReference type="ARBA" id="ARBA00022448"/>
    </source>
</evidence>
<name>A0AAE1IM69_9HYPO</name>
<evidence type="ECO:0000256" key="6">
    <source>
        <dbReference type="ARBA" id="ARBA00022982"/>
    </source>
</evidence>
<dbReference type="InterPro" id="IPR003197">
    <property type="entry name" value="QCR7"/>
</dbReference>
<gene>
    <name evidence="11" type="ORF">Triagg1_775</name>
</gene>
<proteinExistence type="inferred from homology"/>
<sequence length="481" mass="54472">MKDCEAPLVKHGWRPGYEIEGRKTASAPPLRLLEDKRILWGGTIAADILNVKENEALDDEEKIQPLLEQVRHKLNGKALDTVVDHTWNFPGGSSIHLIPPSIARGRMQQITLDPRRRDAREYSCYKITDSSRLRVVYQRFLEDGMLLPFGHSRLDFVYPNGALFPEDIQYCYAGSASPLAAWGVLDVGKTPWAVENDLYGKLCCLLRGVIGEFLHCLGQTRIVLSLLNVAVRALPHRLGGRKYDRIEYLLATQVSSVCGIEDLSIRDTFQLFSGHLVDPTDNPHATLMTRYMKTCEFEQHARESGMEMKSENTVVDEWPARPLDLDVKNGVAWHEITKPASSSSLPSPSQQQQQQPPPTMASLAPFVLKRPWLVKALTPAANWYAGASGYRQLGLRYDDLLEEESEAVQIALKRLSAKESYERVYRIRRSVQCSYTHKLLPKDQWTKPEEDVPYLRNILAQVEAELAEKDALDSMTVIKKH</sequence>
<evidence type="ECO:0000256" key="5">
    <source>
        <dbReference type="ARBA" id="ARBA00022792"/>
    </source>
</evidence>
<reference evidence="11" key="1">
    <citation type="submission" date="2023-11" db="EMBL/GenBank/DDBJ databases">
        <title>The genome sequences of three competitors of mushroom-forming fungi.</title>
        <authorList>
            <person name="Beijen E."/>
            <person name="Ohm R.A."/>
        </authorList>
    </citation>
    <scope>NUCLEOTIDE SEQUENCE</scope>
    <source>
        <strain evidence="11">CBS 100526</strain>
    </source>
</reference>
<dbReference type="Pfam" id="PF02271">
    <property type="entry name" value="UCR_14kD"/>
    <property type="match status" value="1"/>
</dbReference>
<evidence type="ECO:0000256" key="2">
    <source>
        <dbReference type="ARBA" id="ARBA00008554"/>
    </source>
</evidence>
<keyword evidence="3" id="KW-0813">Transport</keyword>
<dbReference type="GeneID" id="87922424"/>
<evidence type="ECO:0000313" key="12">
    <source>
        <dbReference type="Proteomes" id="UP001273209"/>
    </source>
</evidence>
<protein>
    <recommendedName>
        <fullName evidence="9">Complex III subunit 7</fullName>
    </recommendedName>
</protein>
<dbReference type="GO" id="GO:0006122">
    <property type="term" value="P:mitochondrial electron transport, ubiquinol to cytochrome c"/>
    <property type="evidence" value="ECO:0007669"/>
    <property type="project" value="InterPro"/>
</dbReference>
<feature type="compositionally biased region" description="Low complexity" evidence="10">
    <location>
        <begin position="339"/>
        <end position="354"/>
    </location>
</feature>
<evidence type="ECO:0000256" key="4">
    <source>
        <dbReference type="ARBA" id="ARBA00022660"/>
    </source>
</evidence>
<dbReference type="Gene3D" id="1.10.1090.10">
    <property type="entry name" value="Cytochrome b-c1 complex subunit 7"/>
    <property type="match status" value="1"/>
</dbReference>
<feature type="region of interest" description="Disordered" evidence="10">
    <location>
        <begin position="339"/>
        <end position="359"/>
    </location>
</feature>
<dbReference type="GO" id="GO:0045275">
    <property type="term" value="C:respiratory chain complex III"/>
    <property type="evidence" value="ECO:0007669"/>
    <property type="project" value="InterPro"/>
</dbReference>
<evidence type="ECO:0000313" key="11">
    <source>
        <dbReference type="EMBL" id="KAK4084295.1"/>
    </source>
</evidence>
<keyword evidence="8" id="KW-0472">Membrane</keyword>
<evidence type="ECO:0000256" key="9">
    <source>
        <dbReference type="ARBA" id="ARBA00031684"/>
    </source>
</evidence>